<evidence type="ECO:0000256" key="7">
    <source>
        <dbReference type="SAM" id="MobiDB-lite"/>
    </source>
</evidence>
<feature type="compositionally biased region" description="Basic and acidic residues" evidence="7">
    <location>
        <begin position="1301"/>
        <end position="1316"/>
    </location>
</feature>
<dbReference type="GO" id="GO:0045944">
    <property type="term" value="P:positive regulation of transcription by RNA polymerase II"/>
    <property type="evidence" value="ECO:0007669"/>
    <property type="project" value="TreeGrafter"/>
</dbReference>
<dbReference type="PANTHER" id="PTHR15528">
    <property type="entry name" value="PEROXISOME PROLIFERATOR ACTIVATED RECEPTOR GAMMA COACTIVATOR 1 PGC-1 -RELATED"/>
    <property type="match status" value="1"/>
</dbReference>
<dbReference type="Gene3D" id="2.130.10.10">
    <property type="entry name" value="YVTN repeat-like/Quinoprotein amine dehydrogenase"/>
    <property type="match status" value="1"/>
</dbReference>
<protein>
    <recommendedName>
        <fullName evidence="8">Gem-associated protein 5 TPR domain-containing protein</fullName>
    </recommendedName>
</protein>
<dbReference type="Pfam" id="PF23774">
    <property type="entry name" value="TPR_GEMI5"/>
    <property type="match status" value="1"/>
</dbReference>
<dbReference type="SUPFAM" id="SSF50978">
    <property type="entry name" value="WD40 repeat-like"/>
    <property type="match status" value="1"/>
</dbReference>
<proteinExistence type="predicted"/>
<evidence type="ECO:0000256" key="1">
    <source>
        <dbReference type="ARBA" id="ARBA00004123"/>
    </source>
</evidence>
<dbReference type="FunFam" id="2.130.10.10:FF:000577">
    <property type="entry name" value="WD domain G-beta repeat protein"/>
    <property type="match status" value="1"/>
</dbReference>
<feature type="compositionally biased region" description="Polar residues" evidence="7">
    <location>
        <begin position="355"/>
        <end position="372"/>
    </location>
</feature>
<feature type="compositionally biased region" description="Pro residues" evidence="7">
    <location>
        <begin position="1471"/>
        <end position="1482"/>
    </location>
</feature>
<feature type="region of interest" description="Disordered" evidence="7">
    <location>
        <begin position="1268"/>
        <end position="1622"/>
    </location>
</feature>
<feature type="region of interest" description="Disordered" evidence="7">
    <location>
        <begin position="1"/>
        <end position="35"/>
    </location>
</feature>
<dbReference type="PANTHER" id="PTHR15528:SF11">
    <property type="entry name" value="FI18188P1"/>
    <property type="match status" value="1"/>
</dbReference>
<dbReference type="GeneID" id="28732836"/>
<evidence type="ECO:0000256" key="5">
    <source>
        <dbReference type="ARBA" id="ARBA00023163"/>
    </source>
</evidence>
<feature type="compositionally biased region" description="Basic and acidic residues" evidence="7">
    <location>
        <begin position="870"/>
        <end position="895"/>
    </location>
</feature>
<dbReference type="STRING" id="1664694.A0A0N0NKP5"/>
<evidence type="ECO:0000256" key="3">
    <source>
        <dbReference type="ARBA" id="ARBA00022884"/>
    </source>
</evidence>
<dbReference type="OrthoDB" id="7326421at2759"/>
<feature type="domain" description="Gem-associated protein 5 TPR" evidence="8">
    <location>
        <begin position="508"/>
        <end position="662"/>
    </location>
</feature>
<evidence type="ECO:0000313" key="10">
    <source>
        <dbReference type="Proteomes" id="UP000038010"/>
    </source>
</evidence>
<gene>
    <name evidence="9" type="ORF">AB675_12056</name>
</gene>
<comment type="caution">
    <text evidence="9">The sequence shown here is derived from an EMBL/GenBank/DDBJ whole genome shotgun (WGS) entry which is preliminary data.</text>
</comment>
<dbReference type="InterPro" id="IPR056421">
    <property type="entry name" value="TPR_GEMI5"/>
</dbReference>
<dbReference type="GO" id="GO:0005634">
    <property type="term" value="C:nucleus"/>
    <property type="evidence" value="ECO:0007669"/>
    <property type="project" value="UniProtKB-SubCell"/>
</dbReference>
<organism evidence="9 10">
    <name type="scientific">Cyphellophora attinorum</name>
    <dbReference type="NCBI Taxonomy" id="1664694"/>
    <lineage>
        <taxon>Eukaryota</taxon>
        <taxon>Fungi</taxon>
        <taxon>Dikarya</taxon>
        <taxon>Ascomycota</taxon>
        <taxon>Pezizomycotina</taxon>
        <taxon>Eurotiomycetes</taxon>
        <taxon>Chaetothyriomycetidae</taxon>
        <taxon>Chaetothyriales</taxon>
        <taxon>Cyphellophoraceae</taxon>
        <taxon>Cyphellophora</taxon>
    </lineage>
</organism>
<feature type="region of interest" description="Disordered" evidence="7">
    <location>
        <begin position="939"/>
        <end position="1028"/>
    </location>
</feature>
<evidence type="ECO:0000256" key="2">
    <source>
        <dbReference type="ARBA" id="ARBA00022553"/>
    </source>
</evidence>
<name>A0A0N0NKP5_9EURO</name>
<feature type="region of interest" description="Disordered" evidence="7">
    <location>
        <begin position="825"/>
        <end position="908"/>
    </location>
</feature>
<feature type="region of interest" description="Disordered" evidence="7">
    <location>
        <begin position="341"/>
        <end position="457"/>
    </location>
</feature>
<feature type="region of interest" description="Disordered" evidence="7">
    <location>
        <begin position="1234"/>
        <end position="1253"/>
    </location>
</feature>
<reference evidence="9 10" key="1">
    <citation type="submission" date="2015-06" db="EMBL/GenBank/DDBJ databases">
        <title>Draft genome of the ant-associated black yeast Phialophora attae CBS 131958.</title>
        <authorList>
            <person name="Moreno L.F."/>
            <person name="Stielow B.J."/>
            <person name="de Hoog S."/>
            <person name="Vicente V.A."/>
            <person name="Weiss V.A."/>
            <person name="de Vries M."/>
            <person name="Cruz L.M."/>
            <person name="Souza E.M."/>
        </authorList>
    </citation>
    <scope>NUCLEOTIDE SEQUENCE [LARGE SCALE GENOMIC DNA]</scope>
    <source>
        <strain evidence="9 10">CBS 131958</strain>
    </source>
</reference>
<feature type="compositionally biased region" description="Basic and acidic residues" evidence="7">
    <location>
        <begin position="1376"/>
        <end position="1385"/>
    </location>
</feature>
<feature type="compositionally biased region" description="Basic and acidic residues" evidence="7">
    <location>
        <begin position="1071"/>
        <end position="1080"/>
    </location>
</feature>
<dbReference type="Proteomes" id="UP000038010">
    <property type="component" value="Unassembled WGS sequence"/>
</dbReference>
<dbReference type="SMART" id="SM00320">
    <property type="entry name" value="WD40"/>
    <property type="match status" value="3"/>
</dbReference>
<feature type="compositionally biased region" description="Polar residues" evidence="7">
    <location>
        <begin position="1"/>
        <end position="10"/>
    </location>
</feature>
<dbReference type="GO" id="GO:0003723">
    <property type="term" value="F:RNA binding"/>
    <property type="evidence" value="ECO:0007669"/>
    <property type="project" value="UniProtKB-KW"/>
</dbReference>
<keyword evidence="6" id="KW-0539">Nucleus</keyword>
<feature type="compositionally biased region" description="Polar residues" evidence="7">
    <location>
        <begin position="415"/>
        <end position="427"/>
    </location>
</feature>
<dbReference type="GO" id="GO:0003712">
    <property type="term" value="F:transcription coregulator activity"/>
    <property type="evidence" value="ECO:0007669"/>
    <property type="project" value="InterPro"/>
</dbReference>
<keyword evidence="4" id="KW-0805">Transcription regulation</keyword>
<evidence type="ECO:0000256" key="4">
    <source>
        <dbReference type="ARBA" id="ARBA00023015"/>
    </source>
</evidence>
<dbReference type="InterPro" id="IPR036322">
    <property type="entry name" value="WD40_repeat_dom_sf"/>
</dbReference>
<dbReference type="RefSeq" id="XP_017998354.1">
    <property type="nucleotide sequence ID" value="XM_018140955.1"/>
</dbReference>
<keyword evidence="2" id="KW-0597">Phosphoprotein</keyword>
<dbReference type="InterPro" id="IPR015943">
    <property type="entry name" value="WD40/YVTN_repeat-like_dom_sf"/>
</dbReference>
<keyword evidence="5" id="KW-0804">Transcription</keyword>
<comment type="subcellular location">
    <subcellularLocation>
        <location evidence="1">Nucleus</location>
    </subcellularLocation>
</comment>
<dbReference type="InterPro" id="IPR001680">
    <property type="entry name" value="WD40_rpt"/>
</dbReference>
<feature type="compositionally biased region" description="Low complexity" evidence="7">
    <location>
        <begin position="990"/>
        <end position="1004"/>
    </location>
</feature>
<dbReference type="InterPro" id="IPR034605">
    <property type="entry name" value="PGC-1"/>
</dbReference>
<evidence type="ECO:0000256" key="6">
    <source>
        <dbReference type="ARBA" id="ARBA00023242"/>
    </source>
</evidence>
<feature type="compositionally biased region" description="Polar residues" evidence="7">
    <location>
        <begin position="1057"/>
        <end position="1067"/>
    </location>
</feature>
<keyword evidence="3" id="KW-0694">RNA-binding</keyword>
<feature type="compositionally biased region" description="Polar residues" evidence="7">
    <location>
        <begin position="1102"/>
        <end position="1118"/>
    </location>
</feature>
<feature type="region of interest" description="Disordered" evidence="7">
    <location>
        <begin position="1048"/>
        <end position="1204"/>
    </location>
</feature>
<keyword evidence="10" id="KW-1185">Reference proteome</keyword>
<feature type="compositionally biased region" description="Polar residues" evidence="7">
    <location>
        <begin position="385"/>
        <end position="400"/>
    </location>
</feature>
<evidence type="ECO:0000259" key="8">
    <source>
        <dbReference type="Pfam" id="PF23774"/>
    </source>
</evidence>
<evidence type="ECO:0000313" key="9">
    <source>
        <dbReference type="EMBL" id="KPI38391.1"/>
    </source>
</evidence>
<accession>A0A0N0NKP5</accession>
<dbReference type="VEuPathDB" id="FungiDB:AB675_12056"/>
<dbReference type="EMBL" id="LFJN01000019">
    <property type="protein sequence ID" value="KPI38391.1"/>
    <property type="molecule type" value="Genomic_DNA"/>
</dbReference>
<feature type="compositionally biased region" description="Basic and acidic residues" evidence="7">
    <location>
        <begin position="1414"/>
        <end position="1446"/>
    </location>
</feature>
<sequence length="1622" mass="177097">MASGGLSRQRSTSDRRKDLMVSTFPRGTPSAPNATFEPCASTESIFLYAQGSDVVCLHHDSLSVERRFQKHTDRIQLIAVDNVSETGAGRLVVTYDTQQTAIVWDLFTGDQISRFASYEPLKVAAWMRNGNIAFGNGKGEVILFEPSTSEHVSARTIFDPITAIAPASDCKNYAIGYNNGSILLAALQPSFTILHTLTTSRAPSPITSLSWHASSSKQKSDMLATQTADGDLRVWSVSKPPTTELPRVIRVLKRPEPNFLPGRTWLAWSRNGRIIQYSEDETWSWDVRTKHVTYDTLPVLHGIRGIAAYGPNATLFSLGPDFTVRQYDAEQCRITANIRHAPSNILPTPPEDNQLGWTTSGSEDSSGHSPIAQSKRAMVDRSRVLSPQSYNSNAVSLQSRASKHSIPSRRDVVSPGQQSEMTGTTFSVGAAPSYIHDYSKSPQSSRTQPKKSSRLRQQVILSPQERPVDDLFPFTRARLDEVPYKPPRKLSDSEMTPDNLRRQMLQVVFGWAEDIQDMIRDEMSRHAPDSQHAIFLSRWLDEDDEYLSEVMGSTSVLSSMDWMLLALGAIDHSATARRITQVFIEKMLSRGDVHAAATMLLALGNHSDAIEVYVSRSQFMEAVILTCLVTPSDWQRQSHLVRKWGEHVVGNSQQQFARRCFSCSGDEPTEPWTSPSVAQMSSQNLSSQNLSHALAYIPENPISEEVPRDFENIYARNLDRRRGLDAPTPVAMPAPPTPFRAALSQNTRVTPQTSALKLVTDFGASEVPQEYRFPGLKSADYTPTAGATVTPIAESAIDRSALSPGGAGSYRQNNIRSLNAAMSARGVSTNHKHRLPSIGETPIDVEGPSFKRSPPPPLPNNQLATPADSSSERGQDSGENERSNGPDQESNRVDDSMVEVPPPDRGLLLLTPARYEPTTQNAEKPTPQTAVRPRAGLEFPHANLRPDSRQSDLEELSNMDQFRPRTGSKSRKPDGLSINLAPTVSEYSATRPPTGQTFTTTQIDTDSELTSPLRTGDTLDSRGKSATASLSGRNIDHYISSLEQAHYYSKHSRSRETSASKMTGSRGTTRRGSDAQDHRTPNPAKKSPSSPIPMSPEDLRMYTQSVDSMTTSYTSSAPGGNRIGTPASRSRLGKHQIRANNDDSRRKRSHSAKARGEQRHASQMGAVVTGLIALETAAGKEKPRPSRAGNSTGHEAVKPTSPKAIYRGEAALAPVTEDIEKTKPLISTNLSLDAEVQSASSNNREPRSRRRELAKELAAAELEARRLSLARRPSAPNIPFPGQGAHGKSASESHAPPLYRHHTDDGFTRVQGESRLRRPSTPRAMQVDPATLNEARIDDLPEVLPSSTYQTPKIGHSKPSSRPGTSHSGRGHARTASKEQEEIRTAQEIAAALGQLPRHPAFNAGVARSRSNSRTRDRDYPRRDTSLPRGVSREPLHKSPPLHEEPPLIIDTRTANSGPPMVLPELQHLVSPPPPPPPPPAPPKDRPQLAIRTNTSEIASRTPLPPSANPRTDDGVVAGPSTLTVSGLNGVPRPASATAAGPAYGHRRGRSGNLGSESQLNGKIKNLFGKMRTPSQGRGDNARSPPQPQWQGGNVNGEADSSPYETNTGLGYSDRNLAAQVQ</sequence>
<feature type="compositionally biased region" description="Polar residues" evidence="7">
    <location>
        <begin position="1358"/>
        <end position="1368"/>
    </location>
</feature>